<evidence type="ECO:0000256" key="3">
    <source>
        <dbReference type="ARBA" id="ARBA00023163"/>
    </source>
</evidence>
<evidence type="ECO:0000256" key="1">
    <source>
        <dbReference type="ARBA" id="ARBA00023015"/>
    </source>
</evidence>
<dbReference type="Gene3D" id="1.10.10.60">
    <property type="entry name" value="Homeodomain-like"/>
    <property type="match status" value="2"/>
</dbReference>
<dbReference type="InterPro" id="IPR009057">
    <property type="entry name" value="Homeodomain-like_sf"/>
</dbReference>
<organism evidence="5 6">
    <name type="scientific">Limihaloglobus sulfuriphilus</name>
    <dbReference type="NCBI Taxonomy" id="1851148"/>
    <lineage>
        <taxon>Bacteria</taxon>
        <taxon>Pseudomonadati</taxon>
        <taxon>Planctomycetota</taxon>
        <taxon>Phycisphaerae</taxon>
        <taxon>Sedimentisphaerales</taxon>
        <taxon>Sedimentisphaeraceae</taxon>
        <taxon>Limihaloglobus</taxon>
    </lineage>
</organism>
<keyword evidence="6" id="KW-1185">Reference proteome</keyword>
<feature type="domain" description="HTH araC/xylS-type" evidence="4">
    <location>
        <begin position="180"/>
        <end position="278"/>
    </location>
</feature>
<dbReference type="PANTHER" id="PTHR43280:SF28">
    <property type="entry name" value="HTH-TYPE TRANSCRIPTIONAL ACTIVATOR RHAS"/>
    <property type="match status" value="1"/>
</dbReference>
<dbReference type="InterPro" id="IPR018060">
    <property type="entry name" value="HTH_AraC"/>
</dbReference>
<dbReference type="Proteomes" id="UP000188181">
    <property type="component" value="Chromosome"/>
</dbReference>
<dbReference type="EMBL" id="CP019646">
    <property type="protein sequence ID" value="AQQ71832.1"/>
    <property type="molecule type" value="Genomic_DNA"/>
</dbReference>
<dbReference type="KEGG" id="pbas:SMSP2_02211"/>
<protein>
    <submittedName>
        <fullName evidence="5">Regulatory protein SoxS</fullName>
    </submittedName>
</protein>
<sequence>MIYSFICGNYSTVNSVDTFLFSAQMLPRIMISGIFEHPKRTSPAGYLISYHAMHYYMYSGTVEIAGSVYPFSRGDITITPANTRSVYTLNESGRHICFHFSLPAGAVSLPFHIPAARIEPDIPARLKGILEICMPARNSAGSGTLNTAIASNMLHRCLLELAQCTLRDGDIENDFNKALRVLINYIELNLDKPMSVPDLCRVAGMSQNYLARRFRAVYGSTIKEYILSRRIERACYLLRNMNISIKEIAFQCGIANPQYFNKLFRSIKHVSPSKYRCNGD</sequence>
<evidence type="ECO:0000313" key="5">
    <source>
        <dbReference type="EMBL" id="AQQ71832.1"/>
    </source>
</evidence>
<name>A0A1Q2MHV3_9BACT</name>
<gene>
    <name evidence="5" type="primary">soxS_2</name>
    <name evidence="5" type="ORF">SMSP2_02211</name>
</gene>
<reference evidence="6" key="1">
    <citation type="submission" date="2017-02" db="EMBL/GenBank/DDBJ databases">
        <title>Comparative genomics and description of representatives of a novel lineage of planctomycetes thriving in anoxic sediments.</title>
        <authorList>
            <person name="Spring S."/>
            <person name="Bunk B."/>
            <person name="Sproer C."/>
        </authorList>
    </citation>
    <scope>NUCLEOTIDE SEQUENCE [LARGE SCALE GENOMIC DNA]</scope>
    <source>
        <strain evidence="6">SM-Chi-D1</strain>
    </source>
</reference>
<proteinExistence type="predicted"/>
<keyword evidence="3" id="KW-0804">Transcription</keyword>
<dbReference type="GO" id="GO:0003700">
    <property type="term" value="F:DNA-binding transcription factor activity"/>
    <property type="evidence" value="ECO:0007669"/>
    <property type="project" value="InterPro"/>
</dbReference>
<accession>A0A1Q2MHV3</accession>
<dbReference type="GO" id="GO:0043565">
    <property type="term" value="F:sequence-specific DNA binding"/>
    <property type="evidence" value="ECO:0007669"/>
    <property type="project" value="InterPro"/>
</dbReference>
<dbReference type="SMART" id="SM00342">
    <property type="entry name" value="HTH_ARAC"/>
    <property type="match status" value="1"/>
</dbReference>
<dbReference type="AlphaFoldDB" id="A0A1Q2MHV3"/>
<dbReference type="Pfam" id="PF12833">
    <property type="entry name" value="HTH_18"/>
    <property type="match status" value="1"/>
</dbReference>
<evidence type="ECO:0000259" key="4">
    <source>
        <dbReference type="PROSITE" id="PS01124"/>
    </source>
</evidence>
<dbReference type="STRING" id="1851148.SMSP2_02211"/>
<dbReference type="SUPFAM" id="SSF46689">
    <property type="entry name" value="Homeodomain-like"/>
    <property type="match status" value="2"/>
</dbReference>
<evidence type="ECO:0000313" key="6">
    <source>
        <dbReference type="Proteomes" id="UP000188181"/>
    </source>
</evidence>
<dbReference type="PANTHER" id="PTHR43280">
    <property type="entry name" value="ARAC-FAMILY TRANSCRIPTIONAL REGULATOR"/>
    <property type="match status" value="1"/>
</dbReference>
<evidence type="ECO:0000256" key="2">
    <source>
        <dbReference type="ARBA" id="ARBA00023125"/>
    </source>
</evidence>
<keyword evidence="2" id="KW-0238">DNA-binding</keyword>
<keyword evidence="1" id="KW-0805">Transcription regulation</keyword>
<dbReference type="PROSITE" id="PS01124">
    <property type="entry name" value="HTH_ARAC_FAMILY_2"/>
    <property type="match status" value="1"/>
</dbReference>